<dbReference type="Proteomes" id="UP000323521">
    <property type="component" value="Chromosome"/>
</dbReference>
<dbReference type="GO" id="GO:0032259">
    <property type="term" value="P:methylation"/>
    <property type="evidence" value="ECO:0007669"/>
    <property type="project" value="UniProtKB-KW"/>
</dbReference>
<gene>
    <name evidence="5" type="ORF">DCMF_08110</name>
</gene>
<dbReference type="GO" id="GO:0042558">
    <property type="term" value="P:pteridine-containing compound metabolic process"/>
    <property type="evidence" value="ECO:0007669"/>
    <property type="project" value="InterPro"/>
</dbReference>
<evidence type="ECO:0000313" key="5">
    <source>
        <dbReference type="EMBL" id="ATW24743.1"/>
    </source>
</evidence>
<sequence length="264" mass="28107">MLIVGESINATLSQVKAAVLNRDAVFIRNLAQKQVDCGAEILDLNAGTGSGDEGEDLVWLVETVQNVVQAPLMLDSSNLDALSAALKICTKKVMVNSVSGEPGRLEILPLLQEYKCAVVALCMGEGGIPKTSADRVKIAHHLYHRLTAAGVAGADIYFDPLILSVCTDIEAGTTAMDTVARIKAELPGARTIAAVSNVSFGLPLRKLLNRTFLSMMVRVGLDACIIDARDKALLSVLCAGEALTGHDKYCSKYTRSFRTGMLEG</sequence>
<keyword evidence="6" id="KW-1185">Reference proteome</keyword>
<evidence type="ECO:0000256" key="3">
    <source>
        <dbReference type="ARBA" id="ARBA00022679"/>
    </source>
</evidence>
<dbReference type="InterPro" id="IPR000489">
    <property type="entry name" value="Pterin-binding_dom"/>
</dbReference>
<dbReference type="Pfam" id="PF00809">
    <property type="entry name" value="Pterin_bind"/>
    <property type="match status" value="1"/>
</dbReference>
<dbReference type="OrthoDB" id="358252at2"/>
<accession>A0A3G1KQK1</accession>
<dbReference type="GO" id="GO:0005829">
    <property type="term" value="C:cytosol"/>
    <property type="evidence" value="ECO:0007669"/>
    <property type="project" value="TreeGrafter"/>
</dbReference>
<organism evidence="5 6">
    <name type="scientific">Formimonas warabiya</name>
    <dbReference type="NCBI Taxonomy" id="1761012"/>
    <lineage>
        <taxon>Bacteria</taxon>
        <taxon>Bacillati</taxon>
        <taxon>Bacillota</taxon>
        <taxon>Clostridia</taxon>
        <taxon>Eubacteriales</taxon>
        <taxon>Peptococcaceae</taxon>
        <taxon>Candidatus Formimonas</taxon>
    </lineage>
</organism>
<feature type="domain" description="Pterin-binding" evidence="4">
    <location>
        <begin position="1"/>
        <end position="244"/>
    </location>
</feature>
<dbReference type="GO" id="GO:0008705">
    <property type="term" value="F:methionine synthase activity"/>
    <property type="evidence" value="ECO:0007669"/>
    <property type="project" value="TreeGrafter"/>
</dbReference>
<name>A0A3G1KQK1_FORW1</name>
<dbReference type="PANTHER" id="PTHR45833:SF2">
    <property type="entry name" value="BIFUNCTIONAL HOMOCYSTEINE S-METHYLTRANSFERASE_5,10-METHYLENETETRAHYDROFOLATE REDUCTASE"/>
    <property type="match status" value="1"/>
</dbReference>
<reference evidence="5 6" key="1">
    <citation type="submission" date="2016-10" db="EMBL/GenBank/DDBJ databases">
        <title>Complete Genome Sequence of Peptococcaceae strain DCMF.</title>
        <authorList>
            <person name="Edwards R.J."/>
            <person name="Holland S.I."/>
            <person name="Deshpande N.P."/>
            <person name="Wong Y.K."/>
            <person name="Ertan H."/>
            <person name="Manefield M."/>
            <person name="Russell T.L."/>
            <person name="Lee M.J."/>
        </authorList>
    </citation>
    <scope>NUCLEOTIDE SEQUENCE [LARGE SCALE GENOMIC DNA]</scope>
    <source>
        <strain evidence="5 6">DCMF</strain>
    </source>
</reference>
<evidence type="ECO:0000256" key="1">
    <source>
        <dbReference type="ARBA" id="ARBA00010398"/>
    </source>
</evidence>
<dbReference type="AlphaFoldDB" id="A0A3G1KQK1"/>
<dbReference type="EMBL" id="CP017634">
    <property type="protein sequence ID" value="ATW24743.1"/>
    <property type="molecule type" value="Genomic_DNA"/>
</dbReference>
<dbReference type="NCBIfam" id="NF005719">
    <property type="entry name" value="PRK07535.1"/>
    <property type="match status" value="1"/>
</dbReference>
<dbReference type="PANTHER" id="PTHR45833">
    <property type="entry name" value="METHIONINE SYNTHASE"/>
    <property type="match status" value="1"/>
</dbReference>
<dbReference type="PROSITE" id="PS50972">
    <property type="entry name" value="PTERIN_BINDING"/>
    <property type="match status" value="1"/>
</dbReference>
<proteinExistence type="inferred from homology"/>
<dbReference type="Gene3D" id="3.20.20.20">
    <property type="entry name" value="Dihydropteroate synthase-like"/>
    <property type="match status" value="1"/>
</dbReference>
<keyword evidence="3" id="KW-0808">Transferase</keyword>
<protein>
    <recommendedName>
        <fullName evidence="4">Pterin-binding domain-containing protein</fullName>
    </recommendedName>
</protein>
<dbReference type="RefSeq" id="WP_148133968.1">
    <property type="nucleotide sequence ID" value="NZ_CP017634.1"/>
</dbReference>
<dbReference type="InterPro" id="IPR050554">
    <property type="entry name" value="Met_Synthase/Corrinoid"/>
</dbReference>
<evidence type="ECO:0000313" key="6">
    <source>
        <dbReference type="Proteomes" id="UP000323521"/>
    </source>
</evidence>
<dbReference type="KEGG" id="fwa:DCMF_08110"/>
<comment type="similarity">
    <text evidence="1">Belongs to the vitamin-B12 dependent methionine synthase family.</text>
</comment>
<dbReference type="SUPFAM" id="SSF51717">
    <property type="entry name" value="Dihydropteroate synthetase-like"/>
    <property type="match status" value="1"/>
</dbReference>
<evidence type="ECO:0000256" key="2">
    <source>
        <dbReference type="ARBA" id="ARBA00022603"/>
    </source>
</evidence>
<evidence type="ECO:0000259" key="4">
    <source>
        <dbReference type="PROSITE" id="PS50972"/>
    </source>
</evidence>
<keyword evidence="2" id="KW-0489">Methyltransferase</keyword>
<dbReference type="InterPro" id="IPR011005">
    <property type="entry name" value="Dihydropteroate_synth-like_sf"/>
</dbReference>